<dbReference type="PROSITE" id="PS50943">
    <property type="entry name" value="HTH_CROC1"/>
    <property type="match status" value="1"/>
</dbReference>
<feature type="domain" description="HTH cro/C1-type" evidence="1">
    <location>
        <begin position="49"/>
        <end position="89"/>
    </location>
</feature>
<dbReference type="Proteomes" id="UP000677457">
    <property type="component" value="Unassembled WGS sequence"/>
</dbReference>
<dbReference type="InterPro" id="IPR010982">
    <property type="entry name" value="Lambda_DNA-bd_dom_sf"/>
</dbReference>
<dbReference type="GeneID" id="93771001"/>
<keyword evidence="5" id="KW-1185">Reference proteome</keyword>
<gene>
    <name evidence="3" type="ORF">FB564_1715</name>
    <name evidence="2" type="ORF">Sar04_43720</name>
</gene>
<accession>A0A542XL85</accession>
<evidence type="ECO:0000313" key="2">
    <source>
        <dbReference type="EMBL" id="GIM87636.1"/>
    </source>
</evidence>
<evidence type="ECO:0000313" key="3">
    <source>
        <dbReference type="EMBL" id="TQL36611.1"/>
    </source>
</evidence>
<dbReference type="InterPro" id="IPR001387">
    <property type="entry name" value="Cro/C1-type_HTH"/>
</dbReference>
<evidence type="ECO:0000259" key="1">
    <source>
        <dbReference type="PROSITE" id="PS50943"/>
    </source>
</evidence>
<name>A0A542XL85_SALAC</name>
<organism evidence="3 4">
    <name type="scientific">Salinispora arenicola</name>
    <dbReference type="NCBI Taxonomy" id="168697"/>
    <lineage>
        <taxon>Bacteria</taxon>
        <taxon>Bacillati</taxon>
        <taxon>Actinomycetota</taxon>
        <taxon>Actinomycetes</taxon>
        <taxon>Micromonosporales</taxon>
        <taxon>Micromonosporaceae</taxon>
        <taxon>Salinispora</taxon>
    </lineage>
</organism>
<dbReference type="SUPFAM" id="SSF47413">
    <property type="entry name" value="lambda repressor-like DNA-binding domains"/>
    <property type="match status" value="1"/>
</dbReference>
<dbReference type="CDD" id="cd00093">
    <property type="entry name" value="HTH_XRE"/>
    <property type="match status" value="1"/>
</dbReference>
<evidence type="ECO:0000313" key="5">
    <source>
        <dbReference type="Proteomes" id="UP000677457"/>
    </source>
</evidence>
<reference evidence="3 4" key="1">
    <citation type="submission" date="2019-06" db="EMBL/GenBank/DDBJ databases">
        <title>Sequencing the genomes of 1000 actinobacteria strains.</title>
        <authorList>
            <person name="Klenk H.-P."/>
        </authorList>
    </citation>
    <scope>NUCLEOTIDE SEQUENCE [LARGE SCALE GENOMIC DNA]</scope>
    <source>
        <strain evidence="3 4">DSM 44819</strain>
    </source>
</reference>
<comment type="caution">
    <text evidence="3">The sequence shown here is derived from an EMBL/GenBank/DDBJ whole genome shotgun (WGS) entry which is preliminary data.</text>
</comment>
<dbReference type="RefSeq" id="WP_016813991.1">
    <property type="nucleotide sequence ID" value="NZ_BOQM01000044.1"/>
</dbReference>
<dbReference type="Proteomes" id="UP000315983">
    <property type="component" value="Unassembled WGS sequence"/>
</dbReference>
<dbReference type="EMBL" id="VFOL01000001">
    <property type="protein sequence ID" value="TQL36611.1"/>
    <property type="molecule type" value="Genomic_DNA"/>
</dbReference>
<proteinExistence type="predicted"/>
<dbReference type="GO" id="GO:0003677">
    <property type="term" value="F:DNA binding"/>
    <property type="evidence" value="ECO:0007669"/>
    <property type="project" value="InterPro"/>
</dbReference>
<dbReference type="AlphaFoldDB" id="A0A542XL85"/>
<dbReference type="Gene3D" id="1.10.260.40">
    <property type="entry name" value="lambda repressor-like DNA-binding domains"/>
    <property type="match status" value="1"/>
</dbReference>
<evidence type="ECO:0000313" key="4">
    <source>
        <dbReference type="Proteomes" id="UP000315983"/>
    </source>
</evidence>
<reference evidence="2 5" key="2">
    <citation type="submission" date="2021-03" db="EMBL/GenBank/DDBJ databases">
        <title>Whole genome shotgun sequence of Salinispora arenicola NBRC 105043.</title>
        <authorList>
            <person name="Komaki H."/>
            <person name="Tamura T."/>
        </authorList>
    </citation>
    <scope>NUCLEOTIDE SEQUENCE [LARGE SCALE GENOMIC DNA]</scope>
    <source>
        <strain evidence="2 5">NBRC 105043</strain>
    </source>
</reference>
<sequence length="156" mass="17057">MAIKDESGATSPTLQDKINMLVALPLPHEHVSGISDNPDSIGERIKVIAKAAGISDSLLNALRLGRRDNPTKVTMQRLADLYDIDPAYFTDGPLGTEIYRQLQLLQTMAEIKKAHTPQLKIAFRDHFGLSARGADTALQILEQLRDLEAGSGSREP</sequence>
<protein>
    <submittedName>
        <fullName evidence="2">XRE family transcriptional regulator</fullName>
    </submittedName>
</protein>
<dbReference type="EMBL" id="BOQM01000044">
    <property type="protein sequence ID" value="GIM87636.1"/>
    <property type="molecule type" value="Genomic_DNA"/>
</dbReference>